<evidence type="ECO:0000313" key="1">
    <source>
        <dbReference type="EMBL" id="GFX93558.1"/>
    </source>
</evidence>
<name>A0A8X6V3U6_TRICX</name>
<dbReference type="EMBL" id="BMAU01021175">
    <property type="protein sequence ID" value="GFX93558.1"/>
    <property type="molecule type" value="Genomic_DNA"/>
</dbReference>
<evidence type="ECO:0000313" key="2">
    <source>
        <dbReference type="Proteomes" id="UP000887159"/>
    </source>
</evidence>
<comment type="caution">
    <text evidence="1">The sequence shown here is derived from an EMBL/GenBank/DDBJ whole genome shotgun (WGS) entry which is preliminary data.</text>
</comment>
<dbReference type="AlphaFoldDB" id="A0A8X6V3U6"/>
<organism evidence="1 2">
    <name type="scientific">Trichonephila clavipes</name>
    <name type="common">Golden silk orbweaver</name>
    <name type="synonym">Nephila clavipes</name>
    <dbReference type="NCBI Taxonomy" id="2585209"/>
    <lineage>
        <taxon>Eukaryota</taxon>
        <taxon>Metazoa</taxon>
        <taxon>Ecdysozoa</taxon>
        <taxon>Arthropoda</taxon>
        <taxon>Chelicerata</taxon>
        <taxon>Arachnida</taxon>
        <taxon>Araneae</taxon>
        <taxon>Araneomorphae</taxon>
        <taxon>Entelegynae</taxon>
        <taxon>Araneoidea</taxon>
        <taxon>Nephilidae</taxon>
        <taxon>Trichonephila</taxon>
    </lineage>
</organism>
<protein>
    <submittedName>
        <fullName evidence="1">Uncharacterized protein</fullName>
    </submittedName>
</protein>
<gene>
    <name evidence="1" type="ORF">TNCV_1587361</name>
</gene>
<keyword evidence="2" id="KW-1185">Reference proteome</keyword>
<reference evidence="1" key="1">
    <citation type="submission" date="2020-08" db="EMBL/GenBank/DDBJ databases">
        <title>Multicomponent nature underlies the extraordinary mechanical properties of spider dragline silk.</title>
        <authorList>
            <person name="Kono N."/>
            <person name="Nakamura H."/>
            <person name="Mori M."/>
            <person name="Yoshida Y."/>
            <person name="Ohtoshi R."/>
            <person name="Malay A.D."/>
            <person name="Moran D.A.P."/>
            <person name="Tomita M."/>
            <person name="Numata K."/>
            <person name="Arakawa K."/>
        </authorList>
    </citation>
    <scope>NUCLEOTIDE SEQUENCE</scope>
</reference>
<sequence length="66" mass="7323">MMVMCVHPQLWQTKTFCDGDSDDENEMNNSTPVVTGSRVFSLTYPLGSLGPELMATLFQPNPRSEA</sequence>
<accession>A0A8X6V3U6</accession>
<dbReference type="Proteomes" id="UP000887159">
    <property type="component" value="Unassembled WGS sequence"/>
</dbReference>
<proteinExistence type="predicted"/>